<sequence>MGVGLGRGVTAEERVCGASLLRIGPGWGVTAEERAQGGASQLSGGAWGGASLLRSAPGAGRYSLVGGLSWDFTVGRGFTAGRGPGAGLHSWARSGGGVSQLGRGLERGVTAEERGAGLHSWAGPGAGRHC</sequence>
<accession>A0A834PYT7</accession>
<name>A0A834PYT7_MARMO</name>
<proteinExistence type="predicted"/>
<protein>
    <submittedName>
        <fullName evidence="1">Uncharacterized protein</fullName>
    </submittedName>
</protein>
<comment type="caution">
    <text evidence="1">The sequence shown here is derived from an EMBL/GenBank/DDBJ whole genome shotgun (WGS) entry which is preliminary data.</text>
</comment>
<dbReference type="AlphaFoldDB" id="A0A834PYT7"/>
<evidence type="ECO:0000313" key="1">
    <source>
        <dbReference type="EMBL" id="KAF7467973.1"/>
    </source>
</evidence>
<evidence type="ECO:0000313" key="2">
    <source>
        <dbReference type="Proteomes" id="UP000662637"/>
    </source>
</evidence>
<reference evidence="1" key="1">
    <citation type="submission" date="2020-08" db="EMBL/GenBank/DDBJ databases">
        <authorList>
            <person name="Shumante A."/>
            <person name="Zimin A.V."/>
            <person name="Puiu D."/>
            <person name="Salzberg S.L."/>
        </authorList>
    </citation>
    <scope>NUCLEOTIDE SEQUENCE</scope>
    <source>
        <strain evidence="1">WC2-LM</strain>
        <tissue evidence="1">Liver</tissue>
    </source>
</reference>
<organism evidence="1 2">
    <name type="scientific">Marmota monax</name>
    <name type="common">Woodchuck</name>
    <dbReference type="NCBI Taxonomy" id="9995"/>
    <lineage>
        <taxon>Eukaryota</taxon>
        <taxon>Metazoa</taxon>
        <taxon>Chordata</taxon>
        <taxon>Craniata</taxon>
        <taxon>Vertebrata</taxon>
        <taxon>Euteleostomi</taxon>
        <taxon>Mammalia</taxon>
        <taxon>Eutheria</taxon>
        <taxon>Euarchontoglires</taxon>
        <taxon>Glires</taxon>
        <taxon>Rodentia</taxon>
        <taxon>Sciuromorpha</taxon>
        <taxon>Sciuridae</taxon>
        <taxon>Xerinae</taxon>
        <taxon>Marmotini</taxon>
        <taxon>Marmota</taxon>
    </lineage>
</organism>
<dbReference type="Proteomes" id="UP000662637">
    <property type="component" value="Unassembled WGS sequence"/>
</dbReference>
<dbReference type="EMBL" id="WJEC01007788">
    <property type="protein sequence ID" value="KAF7467973.1"/>
    <property type="molecule type" value="Genomic_DNA"/>
</dbReference>
<gene>
    <name evidence="1" type="ORF">GHT09_000476</name>
</gene>